<dbReference type="SUPFAM" id="SSF48403">
    <property type="entry name" value="Ankyrin repeat"/>
    <property type="match status" value="1"/>
</dbReference>
<sequence length="561" mass="59659">MLANALVVLSSTAEDEEIEVRILVGTVVEVLLSAGLDVNVRTGGGTALHEAALCGKVEVVRTLLDAGVDLGARDAQRNTVMDLLGQFPKHVTQDITDIIKNHRCGAGTPRGGVGSSGSRAADPEDRDSASHPPLPPIPVPDASGLGSPYENVRVIPQGRRRGMEDSSPGTSPTQWEFYHNSGGERMSGASIASGSTADGVFYQSPPVPKTLSDGSYMSEDLSPYHQHHHHHHHPHRDPDQMSVSSATSSTGGVYMPMVAGHAHSPGSNSKVSPTPPKKPPRRNLSVSPTHLQPTMTMSADGGSLSGSGGGGSSAYEYLFLARSGVRSQCDLEEMQGHPGAGRRDALLRQGRSVDQYVDMKLRHSLLHTSDSPQGFSMRGRGEESDENRKPQLVNAGQHQPVAITSMYENVPVRTTNPRRKLRRHYTTDRAYENYEPIGYSSEAPGAGGNSSLSASPSVTASGGAASEGENHPKFVSSAYITLKSSQESLLEEGLGTARRGSAVTPTGRKGVAAPSSPTHYQQPPTPDHPPPSALQAEKSIQDRIRPLSQVSLCVVHFEHQI</sequence>
<dbReference type="SMART" id="SM00248">
    <property type="entry name" value="ANK"/>
    <property type="match status" value="1"/>
</dbReference>
<dbReference type="Gene3D" id="1.25.40.20">
    <property type="entry name" value="Ankyrin repeat-containing domain"/>
    <property type="match status" value="1"/>
</dbReference>
<evidence type="ECO:0000256" key="3">
    <source>
        <dbReference type="PROSITE-ProRule" id="PRU00023"/>
    </source>
</evidence>
<dbReference type="InterPro" id="IPR036770">
    <property type="entry name" value="Ankyrin_rpt-contain_sf"/>
</dbReference>
<accession>A0A7R9IZF1</accession>
<feature type="compositionally biased region" description="Low complexity" evidence="4">
    <location>
        <begin position="450"/>
        <end position="461"/>
    </location>
</feature>
<feature type="region of interest" description="Disordered" evidence="4">
    <location>
        <begin position="495"/>
        <end position="536"/>
    </location>
</feature>
<dbReference type="GO" id="GO:0005829">
    <property type="term" value="C:cytosol"/>
    <property type="evidence" value="ECO:0007669"/>
    <property type="project" value="TreeGrafter"/>
</dbReference>
<evidence type="ECO:0000313" key="5">
    <source>
        <dbReference type="EMBL" id="CAD7569808.1"/>
    </source>
</evidence>
<feature type="compositionally biased region" description="Basic residues" evidence="4">
    <location>
        <begin position="225"/>
        <end position="235"/>
    </location>
</feature>
<evidence type="ECO:0000256" key="2">
    <source>
        <dbReference type="ARBA" id="ARBA00023043"/>
    </source>
</evidence>
<dbReference type="InterPro" id="IPR002110">
    <property type="entry name" value="Ankyrin_rpt"/>
</dbReference>
<gene>
    <name evidence="5" type="ORF">TCMB3V08_LOCUS2531</name>
</gene>
<feature type="compositionally biased region" description="Low complexity" evidence="4">
    <location>
        <begin position="242"/>
        <end position="253"/>
    </location>
</feature>
<evidence type="ECO:0000256" key="1">
    <source>
        <dbReference type="ARBA" id="ARBA00022737"/>
    </source>
</evidence>
<dbReference type="Pfam" id="PF13857">
    <property type="entry name" value="Ank_5"/>
    <property type="match status" value="1"/>
</dbReference>
<feature type="region of interest" description="Disordered" evidence="4">
    <location>
        <begin position="364"/>
        <end position="402"/>
    </location>
</feature>
<keyword evidence="2 3" id="KW-0040">ANK repeat</keyword>
<name>A0A7R9IZF1_TIMCA</name>
<feature type="compositionally biased region" description="Basic and acidic residues" evidence="4">
    <location>
        <begin position="379"/>
        <end position="389"/>
    </location>
</feature>
<keyword evidence="1" id="KW-0677">Repeat</keyword>
<reference evidence="5" key="1">
    <citation type="submission" date="2020-11" db="EMBL/GenBank/DDBJ databases">
        <authorList>
            <person name="Tran Van P."/>
        </authorList>
    </citation>
    <scope>NUCLEOTIDE SEQUENCE</scope>
</reference>
<feature type="compositionally biased region" description="Pro residues" evidence="4">
    <location>
        <begin position="523"/>
        <end position="532"/>
    </location>
</feature>
<organism evidence="5">
    <name type="scientific">Timema californicum</name>
    <name type="common">California timema</name>
    <name type="synonym">Walking stick</name>
    <dbReference type="NCBI Taxonomy" id="61474"/>
    <lineage>
        <taxon>Eukaryota</taxon>
        <taxon>Metazoa</taxon>
        <taxon>Ecdysozoa</taxon>
        <taxon>Arthropoda</taxon>
        <taxon>Hexapoda</taxon>
        <taxon>Insecta</taxon>
        <taxon>Pterygota</taxon>
        <taxon>Neoptera</taxon>
        <taxon>Polyneoptera</taxon>
        <taxon>Phasmatodea</taxon>
        <taxon>Timematodea</taxon>
        <taxon>Timematoidea</taxon>
        <taxon>Timematidae</taxon>
        <taxon>Timema</taxon>
    </lineage>
</organism>
<dbReference type="PROSITE" id="PS50297">
    <property type="entry name" value="ANK_REP_REGION"/>
    <property type="match status" value="1"/>
</dbReference>
<protein>
    <submittedName>
        <fullName evidence="5">(California timema) hypothetical protein</fullName>
    </submittedName>
</protein>
<feature type="compositionally biased region" description="Polar residues" evidence="4">
    <location>
        <begin position="284"/>
        <end position="297"/>
    </location>
</feature>
<feature type="region of interest" description="Disordered" evidence="4">
    <location>
        <begin position="102"/>
        <end position="310"/>
    </location>
</feature>
<dbReference type="PANTHER" id="PTHR24174:SF1">
    <property type="entry name" value="IP14385P"/>
    <property type="match status" value="1"/>
</dbReference>
<dbReference type="InterPro" id="IPR033635">
    <property type="entry name" value="ANKS1/Caskin"/>
</dbReference>
<dbReference type="AlphaFoldDB" id="A0A7R9IZF1"/>
<dbReference type="EMBL" id="OE179809">
    <property type="protein sequence ID" value="CAD7569808.1"/>
    <property type="molecule type" value="Genomic_DNA"/>
</dbReference>
<feature type="repeat" description="ANK" evidence="3">
    <location>
        <begin position="43"/>
        <end position="75"/>
    </location>
</feature>
<proteinExistence type="predicted"/>
<evidence type="ECO:0000256" key="4">
    <source>
        <dbReference type="SAM" id="MobiDB-lite"/>
    </source>
</evidence>
<dbReference type="PANTHER" id="PTHR24174">
    <property type="entry name" value="ANKYRIN REPEAT AND STERILE ALPHA MOTIF DOMAIN-CONTAINING PROTEIN 1"/>
    <property type="match status" value="1"/>
</dbReference>
<dbReference type="PROSITE" id="PS50088">
    <property type="entry name" value="ANK_REPEAT"/>
    <property type="match status" value="1"/>
</dbReference>
<feature type="region of interest" description="Disordered" evidence="4">
    <location>
        <begin position="442"/>
        <end position="470"/>
    </location>
</feature>